<feature type="domain" description="VWFD" evidence="9">
    <location>
        <begin position="50"/>
        <end position="240"/>
    </location>
</feature>
<dbReference type="InterPro" id="IPR014853">
    <property type="entry name" value="VWF/SSPO/ZAN-like_Cys-rich_dom"/>
</dbReference>
<dbReference type="SMART" id="SM00041">
    <property type="entry name" value="CT"/>
    <property type="match status" value="1"/>
</dbReference>
<dbReference type="Proteomes" id="UP001152803">
    <property type="component" value="Unassembled WGS sequence"/>
</dbReference>
<comment type="caution">
    <text evidence="10">The sequence shown here is derived from an EMBL/GenBank/DDBJ whole genome shotgun (WGS) entry which is preliminary data.</text>
</comment>
<evidence type="ECO:0000256" key="2">
    <source>
        <dbReference type="ARBA" id="ARBA00023157"/>
    </source>
</evidence>
<evidence type="ECO:0000259" key="7">
    <source>
        <dbReference type="PROSITE" id="PS01225"/>
    </source>
</evidence>
<dbReference type="Pfam" id="PF00094">
    <property type="entry name" value="VWD"/>
    <property type="match status" value="3"/>
</dbReference>
<dbReference type="SMART" id="SM00215">
    <property type="entry name" value="VWC_out"/>
    <property type="match status" value="2"/>
</dbReference>
<feature type="domain" description="VWFD" evidence="9">
    <location>
        <begin position="277"/>
        <end position="450"/>
    </location>
</feature>
<sequence length="1587" mass="174247">MGTPMDIVRQLLVWTLLSLELTVAQQQVNIIPSVKKGSLIAGVSPAHNGQVCSTWGNYHFKTFDGDIFQFTSTCNFVMSSLCQSEFEEFNIQLRRQVVNGLPTISKITMKLAGAVVELSSRSYVINNKKETLPFNKYGVNIESTSAYIKISAKLGVVATWNEDDSFLRTACDKLLSGSAFSSCQDLVAGDYIMKACVSDLCHCDTSNSSFCLCNTISEYSRQCVHAGGTPQQWRTQQFCSKSCPFNMEYEECGNPCINTCSNRERSQLCDEHCTDGCFCPVVGGSYITTFDGKSYRINGQCSYVMTKQCNAKAFTVLADLEKCGLTDTEICLKAVIIRFLDNTISVDPKGGVLVNNIASTLPYFAAQVTILRPSTFYIIVHTNFGLQLTIELIPVMQVYIRLDKSNKGKTCGLCGNYNDVQSDDFKSTSGLVEGTAAAFANTWVARSACPSIKKTFEDPCSLSVENEKYADVWCSMLTDDTGPFSECHSEISPDSYKTQCKHDTCNCEKSEDCMCAALSTYVYACGARGIRITGWRDKVCNKYTSCQNTMVYGYNMTSCKRTCRSLSEQDYSCQVKFLPVDGCGCAEGTYMNSANECVLPKNCPCYSKGTEIPQGETVIKNGATCTCKNGKLSCFGAERPQQTTCVAPMVFFNCEGKPQTTEGSECQKSCSSLNMECISTECVSGCVCPKGLVSDGKGDCIEEDNCPCIHNGVPHKTGSTIKVSCNTCTCKSSKWQCTSKDCHGTCVIYGDGNYITFDEKRFSFSGGCEYTLTQDYCSKSGGKGTFRVITENVPCGTTGTTCSKAIKLFLGSNELVLSEGKYQVIQRNNTGEIPYKIRPMGIFLVVEADNGVILMWDKKTSMFIKLSQKFKGRVCGLCGNYDGNTNNDFTTRSQSLVANALEFGNSWKVAPSCPDADFVKDPCLSNPYRQSWAQRQCSIINGKAFKNCHSQVDPGTYYESCVSDSCACDSGGDCECFCTAVAAYAQACNEAGVCVAWRTPRICPLFCDFYNGPDGCEWHYKPCGAPCVKTCKNPSGMCSDQIPAIEEEIVTGTTTPSKTPTSPIVETPSTTLECFCLYKSEPYPRGSIIYNETDGEGWCFTAFCNATCQIEKMSNPCITTVAPPISPTIVKTTSPASTLSSTSKTETTTPVTTTSPGTTTLGPDCYHFDPPRKNGESWDSDNCTTATCINGTAVLTPKKCKPLIPIVCENGHSPIKVKNESGCCYHYECEYCFGPNGTIKEPGEKWRSNCEECECPMNSTTPLCKPVHEDCPKQNKTCSKPGYVQVVETVDCCQKVTCECDVNTCQETNYTCPEGFTPKVISPKGSCCPEYYCEPKPVCVHNKTEYQPGASVPSDKCEYCKCGYTVDPETELHSVECSPMKCNETCQSGFEYETEPDQCCGKCVQKSCIITLPSSNETQIIEPGQIWTPPNKTCEKYKCEKIEDQLVPVEVKTVCAEYNPEDCIPGTEKIDEDGCCKNCTIRPKECKVIKKNIYLENDDCKSIKPVEIGSCEGSCSTSSKYSVEANSMVHECSCCQELSTNKKEVEMECPGGEKRNYTYVYVETCGCNPSECIPYQSTKKGARRRRR</sequence>
<feature type="region of interest" description="Disordered" evidence="5">
    <location>
        <begin position="1132"/>
        <end position="1164"/>
    </location>
</feature>
<keyword evidence="11" id="KW-1185">Reference proteome</keyword>
<keyword evidence="6" id="KW-0732">Signal</keyword>
<evidence type="ECO:0000313" key="10">
    <source>
        <dbReference type="EMBL" id="KAJ8252215.1"/>
    </source>
</evidence>
<evidence type="ECO:0000256" key="4">
    <source>
        <dbReference type="PROSITE-ProRule" id="PRU00039"/>
    </source>
</evidence>
<feature type="chain" id="PRO_5040329067" evidence="6">
    <location>
        <begin position="27"/>
        <end position="1587"/>
    </location>
</feature>
<dbReference type="PROSITE" id="PS51233">
    <property type="entry name" value="VWFD"/>
    <property type="match status" value="3"/>
</dbReference>
<protein>
    <submittedName>
        <fullName evidence="10">Uncharacterized protein</fullName>
    </submittedName>
</protein>
<name>A0A9Q1HNZ8_CONCO</name>
<feature type="signal peptide" evidence="6">
    <location>
        <begin position="1"/>
        <end position="26"/>
    </location>
</feature>
<accession>A0A9Q1HNZ8</accession>
<dbReference type="GO" id="GO:0005615">
    <property type="term" value="C:extracellular space"/>
    <property type="evidence" value="ECO:0007669"/>
    <property type="project" value="TreeGrafter"/>
</dbReference>
<dbReference type="FunFam" id="2.10.25.10:FF:000674">
    <property type="entry name" value="Mucin-2"/>
    <property type="match status" value="1"/>
</dbReference>
<dbReference type="SMART" id="SM00214">
    <property type="entry name" value="VWC"/>
    <property type="match status" value="5"/>
</dbReference>
<evidence type="ECO:0000256" key="1">
    <source>
        <dbReference type="ARBA" id="ARBA00022737"/>
    </source>
</evidence>
<dbReference type="PROSITE" id="PS01225">
    <property type="entry name" value="CTCK_2"/>
    <property type="match status" value="1"/>
</dbReference>
<dbReference type="Gene3D" id="2.10.25.10">
    <property type="entry name" value="Laminin"/>
    <property type="match status" value="3"/>
</dbReference>
<proteinExistence type="predicted"/>
<keyword evidence="2 4" id="KW-1015">Disulfide bond</keyword>
<evidence type="ECO:0000256" key="3">
    <source>
        <dbReference type="ARBA" id="ARBA00023180"/>
    </source>
</evidence>
<dbReference type="PROSITE" id="PS01185">
    <property type="entry name" value="CTCK_1"/>
    <property type="match status" value="1"/>
</dbReference>
<dbReference type="PANTHER" id="PTHR11339:SF408">
    <property type="entry name" value="MUCIN-5B"/>
    <property type="match status" value="1"/>
</dbReference>
<feature type="compositionally biased region" description="Low complexity" evidence="5">
    <location>
        <begin position="1132"/>
        <end position="1160"/>
    </location>
</feature>
<evidence type="ECO:0000259" key="8">
    <source>
        <dbReference type="PROSITE" id="PS50184"/>
    </source>
</evidence>
<dbReference type="OrthoDB" id="160294at2759"/>
<gene>
    <name evidence="10" type="ORF">COCON_G00215270</name>
</gene>
<dbReference type="EMBL" id="JAFJMO010000017">
    <property type="protein sequence ID" value="KAJ8252215.1"/>
    <property type="molecule type" value="Genomic_DNA"/>
</dbReference>
<feature type="domain" description="VWFC" evidence="8">
    <location>
        <begin position="1230"/>
        <end position="1299"/>
    </location>
</feature>
<dbReference type="InterPro" id="IPR006207">
    <property type="entry name" value="Cys_knot_C"/>
</dbReference>
<reference evidence="10" key="1">
    <citation type="journal article" date="2023" name="Science">
        <title>Genome structures resolve the early diversification of teleost fishes.</title>
        <authorList>
            <person name="Parey E."/>
            <person name="Louis A."/>
            <person name="Montfort J."/>
            <person name="Bouchez O."/>
            <person name="Roques C."/>
            <person name="Iampietro C."/>
            <person name="Lluch J."/>
            <person name="Castinel A."/>
            <person name="Donnadieu C."/>
            <person name="Desvignes T."/>
            <person name="Floi Bucao C."/>
            <person name="Jouanno E."/>
            <person name="Wen M."/>
            <person name="Mejri S."/>
            <person name="Dirks R."/>
            <person name="Jansen H."/>
            <person name="Henkel C."/>
            <person name="Chen W.J."/>
            <person name="Zahm M."/>
            <person name="Cabau C."/>
            <person name="Klopp C."/>
            <person name="Thompson A.W."/>
            <person name="Robinson-Rechavi M."/>
            <person name="Braasch I."/>
            <person name="Lecointre G."/>
            <person name="Bobe J."/>
            <person name="Postlethwait J.H."/>
            <person name="Berthelot C."/>
            <person name="Roest Crollius H."/>
            <person name="Guiguen Y."/>
        </authorList>
    </citation>
    <scope>NUCLEOTIDE SEQUENCE</scope>
    <source>
        <strain evidence="10">Concon-B</strain>
    </source>
</reference>
<dbReference type="InterPro" id="IPR001846">
    <property type="entry name" value="VWF_type-D"/>
</dbReference>
<dbReference type="CDD" id="cd19941">
    <property type="entry name" value="TIL"/>
    <property type="match status" value="3"/>
</dbReference>
<dbReference type="SMART" id="SM00832">
    <property type="entry name" value="C8"/>
    <property type="match status" value="3"/>
</dbReference>
<feature type="domain" description="VWFD" evidence="9">
    <location>
        <begin position="744"/>
        <end position="914"/>
    </location>
</feature>
<dbReference type="PROSITE" id="PS50184">
    <property type="entry name" value="VWFC_2"/>
    <property type="match status" value="2"/>
</dbReference>
<dbReference type="Pfam" id="PF08742">
    <property type="entry name" value="C8"/>
    <property type="match status" value="3"/>
</dbReference>
<evidence type="ECO:0000313" key="11">
    <source>
        <dbReference type="Proteomes" id="UP001152803"/>
    </source>
</evidence>
<dbReference type="GO" id="GO:0031012">
    <property type="term" value="C:extracellular matrix"/>
    <property type="evidence" value="ECO:0007669"/>
    <property type="project" value="TreeGrafter"/>
</dbReference>
<organism evidence="10 11">
    <name type="scientific">Conger conger</name>
    <name type="common">Conger eel</name>
    <name type="synonym">Muraena conger</name>
    <dbReference type="NCBI Taxonomy" id="82655"/>
    <lineage>
        <taxon>Eukaryota</taxon>
        <taxon>Metazoa</taxon>
        <taxon>Chordata</taxon>
        <taxon>Craniata</taxon>
        <taxon>Vertebrata</taxon>
        <taxon>Euteleostomi</taxon>
        <taxon>Actinopterygii</taxon>
        <taxon>Neopterygii</taxon>
        <taxon>Teleostei</taxon>
        <taxon>Anguilliformes</taxon>
        <taxon>Congridae</taxon>
        <taxon>Conger</taxon>
    </lineage>
</organism>
<dbReference type="PANTHER" id="PTHR11339">
    <property type="entry name" value="EXTRACELLULAR MATRIX GLYCOPROTEIN RELATED"/>
    <property type="match status" value="1"/>
</dbReference>
<feature type="domain" description="CTCK" evidence="7">
    <location>
        <begin position="1486"/>
        <end position="1573"/>
    </location>
</feature>
<dbReference type="InterPro" id="IPR001007">
    <property type="entry name" value="VWF_dom"/>
</dbReference>
<dbReference type="InterPro" id="IPR036084">
    <property type="entry name" value="Ser_inhib-like_sf"/>
</dbReference>
<evidence type="ECO:0000256" key="5">
    <source>
        <dbReference type="SAM" id="MobiDB-lite"/>
    </source>
</evidence>
<comment type="caution">
    <text evidence="4">Lacks conserved residue(s) required for the propagation of feature annotation.</text>
</comment>
<feature type="disulfide bond" evidence="4">
    <location>
        <begin position="1515"/>
        <end position="1567"/>
    </location>
</feature>
<dbReference type="SMART" id="SM00216">
    <property type="entry name" value="VWD"/>
    <property type="match status" value="3"/>
</dbReference>
<evidence type="ECO:0000259" key="9">
    <source>
        <dbReference type="PROSITE" id="PS51233"/>
    </source>
</evidence>
<keyword evidence="1" id="KW-0677">Repeat</keyword>
<feature type="disulfide bond" evidence="4">
    <location>
        <begin position="1511"/>
        <end position="1565"/>
    </location>
</feature>
<feature type="domain" description="VWFC" evidence="8">
    <location>
        <begin position="1337"/>
        <end position="1404"/>
    </location>
</feature>
<feature type="disulfide bond" evidence="4">
    <location>
        <begin position="1500"/>
        <end position="1549"/>
    </location>
</feature>
<dbReference type="SUPFAM" id="SSF57567">
    <property type="entry name" value="Serine protease inhibitors"/>
    <property type="match status" value="3"/>
</dbReference>
<evidence type="ECO:0000256" key="6">
    <source>
        <dbReference type="SAM" id="SignalP"/>
    </source>
</evidence>
<dbReference type="InterPro" id="IPR050780">
    <property type="entry name" value="Mucin_vWF_Thrombospondin_sf"/>
</dbReference>
<keyword evidence="3" id="KW-0325">Glycoprotein</keyword>